<dbReference type="SUPFAM" id="SSF46894">
    <property type="entry name" value="C-terminal effector domain of the bipartite response regulators"/>
    <property type="match status" value="1"/>
</dbReference>
<evidence type="ECO:0000313" key="4">
    <source>
        <dbReference type="EMBL" id="REH46308.1"/>
    </source>
</evidence>
<dbReference type="EMBL" id="QUNO01000007">
    <property type="protein sequence ID" value="REH46308.1"/>
    <property type="molecule type" value="Genomic_DNA"/>
</dbReference>
<accession>A0A3E0HIS0</accession>
<dbReference type="CDD" id="cd06170">
    <property type="entry name" value="LuxR_C_like"/>
    <property type="match status" value="1"/>
</dbReference>
<feature type="domain" description="HTH luxR-type" evidence="3">
    <location>
        <begin position="876"/>
        <end position="941"/>
    </location>
</feature>
<dbReference type="Gene3D" id="1.25.40.10">
    <property type="entry name" value="Tetratricopeptide repeat domain"/>
    <property type="match status" value="1"/>
</dbReference>
<dbReference type="GO" id="GO:0003677">
    <property type="term" value="F:DNA binding"/>
    <property type="evidence" value="ECO:0007669"/>
    <property type="project" value="InterPro"/>
</dbReference>
<dbReference type="GO" id="GO:0004016">
    <property type="term" value="F:adenylate cyclase activity"/>
    <property type="evidence" value="ECO:0007669"/>
    <property type="project" value="TreeGrafter"/>
</dbReference>
<evidence type="ECO:0000259" key="3">
    <source>
        <dbReference type="PROSITE" id="PS50043"/>
    </source>
</evidence>
<dbReference type="InterPro" id="IPR027417">
    <property type="entry name" value="P-loop_NTPase"/>
</dbReference>
<organism evidence="4 5">
    <name type="scientific">Kutzneria buriramensis</name>
    <dbReference type="NCBI Taxonomy" id="1045776"/>
    <lineage>
        <taxon>Bacteria</taxon>
        <taxon>Bacillati</taxon>
        <taxon>Actinomycetota</taxon>
        <taxon>Actinomycetes</taxon>
        <taxon>Pseudonocardiales</taxon>
        <taxon>Pseudonocardiaceae</taxon>
        <taxon>Kutzneria</taxon>
    </lineage>
</organism>
<dbReference type="Pfam" id="PF13191">
    <property type="entry name" value="AAA_16"/>
    <property type="match status" value="1"/>
</dbReference>
<proteinExistence type="predicted"/>
<protein>
    <submittedName>
        <fullName evidence="4">Regulatory LuxR family protein</fullName>
    </submittedName>
</protein>
<dbReference type="Proteomes" id="UP000256269">
    <property type="component" value="Unassembled WGS sequence"/>
</dbReference>
<reference evidence="4 5" key="1">
    <citation type="submission" date="2018-08" db="EMBL/GenBank/DDBJ databases">
        <title>Genomic Encyclopedia of Archaeal and Bacterial Type Strains, Phase II (KMG-II): from individual species to whole genera.</title>
        <authorList>
            <person name="Goeker M."/>
        </authorList>
    </citation>
    <scope>NUCLEOTIDE SEQUENCE [LARGE SCALE GENOMIC DNA]</scope>
    <source>
        <strain evidence="4 5">DSM 45791</strain>
    </source>
</reference>
<dbReference type="Pfam" id="PF00196">
    <property type="entry name" value="GerE"/>
    <property type="match status" value="1"/>
</dbReference>
<dbReference type="PRINTS" id="PR00038">
    <property type="entry name" value="HTHLUXR"/>
</dbReference>
<dbReference type="GO" id="GO:0005524">
    <property type="term" value="F:ATP binding"/>
    <property type="evidence" value="ECO:0007669"/>
    <property type="project" value="UniProtKB-KW"/>
</dbReference>
<keyword evidence="5" id="KW-1185">Reference proteome</keyword>
<comment type="caution">
    <text evidence="4">The sequence shown here is derived from an EMBL/GenBank/DDBJ whole genome shotgun (WGS) entry which is preliminary data.</text>
</comment>
<dbReference type="InterPro" id="IPR041664">
    <property type="entry name" value="AAA_16"/>
</dbReference>
<dbReference type="PROSITE" id="PS50043">
    <property type="entry name" value="HTH_LUXR_2"/>
    <property type="match status" value="1"/>
</dbReference>
<dbReference type="InterPro" id="IPR000792">
    <property type="entry name" value="Tscrpt_reg_LuxR_C"/>
</dbReference>
<dbReference type="OrthoDB" id="5476461at2"/>
<dbReference type="PANTHER" id="PTHR16305:SF35">
    <property type="entry name" value="TRANSCRIPTIONAL ACTIVATOR DOMAIN"/>
    <property type="match status" value="1"/>
</dbReference>
<dbReference type="RefSeq" id="WP_147328601.1">
    <property type="nucleotide sequence ID" value="NZ_CP144375.1"/>
</dbReference>
<dbReference type="InterPro" id="IPR036388">
    <property type="entry name" value="WH-like_DNA-bd_sf"/>
</dbReference>
<keyword evidence="1" id="KW-0547">Nucleotide-binding</keyword>
<dbReference type="SUPFAM" id="SSF48452">
    <property type="entry name" value="TPR-like"/>
    <property type="match status" value="1"/>
</dbReference>
<evidence type="ECO:0000313" key="5">
    <source>
        <dbReference type="Proteomes" id="UP000256269"/>
    </source>
</evidence>
<dbReference type="SUPFAM" id="SSF52540">
    <property type="entry name" value="P-loop containing nucleoside triphosphate hydrolases"/>
    <property type="match status" value="1"/>
</dbReference>
<name>A0A3E0HIS0_9PSEU</name>
<dbReference type="InterPro" id="IPR011990">
    <property type="entry name" value="TPR-like_helical_dom_sf"/>
</dbReference>
<dbReference type="PROSITE" id="PS00622">
    <property type="entry name" value="HTH_LUXR_1"/>
    <property type="match status" value="1"/>
</dbReference>
<dbReference type="PANTHER" id="PTHR16305">
    <property type="entry name" value="TESTICULAR SOLUBLE ADENYLYL CYCLASE"/>
    <property type="match status" value="1"/>
</dbReference>
<evidence type="ECO:0000256" key="2">
    <source>
        <dbReference type="ARBA" id="ARBA00022840"/>
    </source>
</evidence>
<dbReference type="SMART" id="SM00421">
    <property type="entry name" value="HTH_LUXR"/>
    <property type="match status" value="1"/>
</dbReference>
<keyword evidence="2" id="KW-0067">ATP-binding</keyword>
<dbReference type="GO" id="GO:0005737">
    <property type="term" value="C:cytoplasm"/>
    <property type="evidence" value="ECO:0007669"/>
    <property type="project" value="TreeGrafter"/>
</dbReference>
<dbReference type="GO" id="GO:0006355">
    <property type="term" value="P:regulation of DNA-templated transcription"/>
    <property type="evidence" value="ECO:0007669"/>
    <property type="project" value="InterPro"/>
</dbReference>
<dbReference type="Gene3D" id="1.10.10.10">
    <property type="entry name" value="Winged helix-like DNA-binding domain superfamily/Winged helix DNA-binding domain"/>
    <property type="match status" value="1"/>
</dbReference>
<dbReference type="InterPro" id="IPR016032">
    <property type="entry name" value="Sig_transdc_resp-reg_C-effctor"/>
</dbReference>
<gene>
    <name evidence="4" type="ORF">BCF44_107441</name>
</gene>
<evidence type="ECO:0000256" key="1">
    <source>
        <dbReference type="ARBA" id="ARBA00022741"/>
    </source>
</evidence>
<dbReference type="AlphaFoldDB" id="A0A3E0HIS0"/>
<sequence length="945" mass="100655">MRGPMVGRAAEAEAVRSAYERTLAGQRAVVLVSGEAGIGKSRLLSTVVATLPDDPLVLSGGCLELGSEGAPYLPFVAVLRDLIRHVGRDQVTGLLPLDGTALGDLLPALGPAPLRYGRTRLLEEMLTLVTEVARAQPVVLVVEDLHWADASSRELFAYLARNLTGNVLLIGSLRTGELSAGHPNRQLLAELGRRAEVTRIDLGPLTHHDVAQLLAAVDGGPPDPVRSARIHQRSGGNPLFAEALSSGETAPAGDLRALLLERITRLPDAAREALAVLAVAGAGLTDEFLADAGLVEVQVAVSNLVGRDLVVVARDGYRIRHDLIREAVYASVLPARRRRLHAQYAEALAAQASGMVTDTVAMAEHWTAAGEMGRALPAAWHAAELAAHQNAFDEQLHLLELILVHWTEVPDPADAVGADRTTVLEHAAEAALAAGRSASGIRHSTAALGGLDPATHPQRTARLLGLRGQLRTRVDGTGADDLEQAVELLPPGASDALRGWLVAALGFVCVGAYRLDDSRRYAEEALAIATRLGDDSLRARALLVSAALDGAAGRIEPARRSFADSRRLAETAGDEHTFLTTFQWEADLVETTGHYEEAAALAHEGRLAAERLGLARSRGSMLAVAQAVPLLLLGRWDEAVQVVEDTLQLEPPPLYGAFLRLVAADIARRRGQTGRFEALLRGLTEFAQRAQAASEAVAGIVVQRVAWALDSGEADLADRIVRDHLHSAWPARETMRLLLLGARAQRARRAAAPRNRRLAAECAARLAELSRLGDTAPANAETRAYRLTLRALTVADALSTWDEAAAAWRDLGDPYETATTLTDAAATALASNNRPGAAARLREAQALAADLAAAPLLARIDDLTSRGRLAEPPNTPPLNDFGLTRRELDVLRVVARGRSNAQIAEELFISTNTVATHVARILGKLDATTRTEAVTRARETGILDA</sequence>